<evidence type="ECO:0000256" key="1">
    <source>
        <dbReference type="SAM" id="SignalP"/>
    </source>
</evidence>
<dbReference type="EMBL" id="BAABRU010000001">
    <property type="protein sequence ID" value="GAA5526289.1"/>
    <property type="molecule type" value="Genomic_DNA"/>
</dbReference>
<keyword evidence="3" id="KW-1185">Reference proteome</keyword>
<accession>A0ABP9WT21</accession>
<proteinExistence type="predicted"/>
<dbReference type="PROSITE" id="PS51257">
    <property type="entry name" value="PROKAR_LIPOPROTEIN"/>
    <property type="match status" value="1"/>
</dbReference>
<comment type="caution">
    <text evidence="2">The sequence shown here is derived from an EMBL/GenBank/DDBJ whole genome shotgun (WGS) entry which is preliminary data.</text>
</comment>
<evidence type="ECO:0000313" key="2">
    <source>
        <dbReference type="EMBL" id="GAA5526289.1"/>
    </source>
</evidence>
<evidence type="ECO:0000313" key="3">
    <source>
        <dbReference type="Proteomes" id="UP001428290"/>
    </source>
</evidence>
<feature type="chain" id="PRO_5047084938" description="WD40 repeat domain-containing protein" evidence="1">
    <location>
        <begin position="23"/>
        <end position="396"/>
    </location>
</feature>
<reference evidence="2 3" key="1">
    <citation type="submission" date="2024-02" db="EMBL/GenBank/DDBJ databases">
        <title>Herpetosiphon gulosus NBRC 112829.</title>
        <authorList>
            <person name="Ichikawa N."/>
            <person name="Katano-Makiyama Y."/>
            <person name="Hidaka K."/>
        </authorList>
    </citation>
    <scope>NUCLEOTIDE SEQUENCE [LARGE SCALE GENOMIC DNA]</scope>
    <source>
        <strain evidence="2 3">NBRC 112829</strain>
    </source>
</reference>
<evidence type="ECO:0008006" key="4">
    <source>
        <dbReference type="Google" id="ProtNLM"/>
    </source>
</evidence>
<protein>
    <recommendedName>
        <fullName evidence="4">WD40 repeat domain-containing protein</fullName>
    </recommendedName>
</protein>
<feature type="signal peptide" evidence="1">
    <location>
        <begin position="1"/>
        <end position="22"/>
    </location>
</feature>
<dbReference type="Proteomes" id="UP001428290">
    <property type="component" value="Unassembled WGS sequence"/>
</dbReference>
<sequence length="396" mass="42428">MRIRLFSGLLSLLIVAGCGSQAVQPTITPPPTLTTAAQVEVIATASLAPSEPTAEPATPTLDDPNALVDTSMLTGRIYFIDPLGFAINSITPTGGDLQTVYKEQGSVPLSRLGVDPSLQYLSVFKGDFLHIYTTDFQELLSLPSSFEPIWSPRGDGKFALLKLTDMGEAFIDVYDLNSATPASMVVSTVGYRAAWLSDGLGLVVHNGNQIGTANLDDGAFSPMLELTEDENGTWAVDDLLSYADQIYFHGGQVNLLGASGNGMQWWALVDGAPQAVTDIGGNGILRLQFNPDREQIAYIDNFHISACLGAQVLSVQTPDFSAPARNPNLTPILADNGQAIHGAAWNPTGDWLTFAKGDYRCDQTGPIYATPQVLVWNPATQAIQAFEYGSYPVWVP</sequence>
<dbReference type="RefSeq" id="WP_345719943.1">
    <property type="nucleotide sequence ID" value="NZ_BAABRU010000001.1"/>
</dbReference>
<gene>
    <name evidence="2" type="ORF">Hgul01_00061</name>
</gene>
<keyword evidence="1" id="KW-0732">Signal</keyword>
<organism evidence="2 3">
    <name type="scientific">Herpetosiphon gulosus</name>
    <dbReference type="NCBI Taxonomy" id="1973496"/>
    <lineage>
        <taxon>Bacteria</taxon>
        <taxon>Bacillati</taxon>
        <taxon>Chloroflexota</taxon>
        <taxon>Chloroflexia</taxon>
        <taxon>Herpetosiphonales</taxon>
        <taxon>Herpetosiphonaceae</taxon>
        <taxon>Herpetosiphon</taxon>
    </lineage>
</organism>
<name>A0ABP9WT21_9CHLR</name>
<dbReference type="SUPFAM" id="SSF82171">
    <property type="entry name" value="DPP6 N-terminal domain-like"/>
    <property type="match status" value="1"/>
</dbReference>